<gene>
    <name evidence="1" type="ORF">LTS18_014753</name>
</gene>
<comment type="caution">
    <text evidence="1">The sequence shown here is derived from an EMBL/GenBank/DDBJ whole genome shotgun (WGS) entry which is preliminary data.</text>
</comment>
<evidence type="ECO:0000313" key="1">
    <source>
        <dbReference type="EMBL" id="KAK3063536.1"/>
    </source>
</evidence>
<proteinExistence type="predicted"/>
<dbReference type="Proteomes" id="UP001186974">
    <property type="component" value="Unassembled WGS sequence"/>
</dbReference>
<keyword evidence="2" id="KW-1185">Reference proteome</keyword>
<reference evidence="1" key="1">
    <citation type="submission" date="2024-09" db="EMBL/GenBank/DDBJ databases">
        <title>Black Yeasts Isolated from many extreme environments.</title>
        <authorList>
            <person name="Coleine C."/>
            <person name="Stajich J.E."/>
            <person name="Selbmann L."/>
        </authorList>
    </citation>
    <scope>NUCLEOTIDE SEQUENCE</scope>
    <source>
        <strain evidence="1">CCFEE 5737</strain>
    </source>
</reference>
<evidence type="ECO:0000313" key="2">
    <source>
        <dbReference type="Proteomes" id="UP001186974"/>
    </source>
</evidence>
<organism evidence="1 2">
    <name type="scientific">Coniosporium uncinatum</name>
    <dbReference type="NCBI Taxonomy" id="93489"/>
    <lineage>
        <taxon>Eukaryota</taxon>
        <taxon>Fungi</taxon>
        <taxon>Dikarya</taxon>
        <taxon>Ascomycota</taxon>
        <taxon>Pezizomycotina</taxon>
        <taxon>Dothideomycetes</taxon>
        <taxon>Dothideomycetes incertae sedis</taxon>
        <taxon>Coniosporium</taxon>
    </lineage>
</organism>
<dbReference type="EMBL" id="JAWDJW010006812">
    <property type="protein sequence ID" value="KAK3063536.1"/>
    <property type="molecule type" value="Genomic_DNA"/>
</dbReference>
<name>A0ACC3D8E8_9PEZI</name>
<feature type="non-terminal residue" evidence="1">
    <location>
        <position position="1"/>
    </location>
</feature>
<sequence>HAYDFRTTFPGGVPARKVFTDALTQWLACFKPSLGRGYIERAVHNHARGDVVEQGRVIAKRGLTGGRMRFWGR</sequence>
<protein>
    <submittedName>
        <fullName evidence="1">Uncharacterized protein</fullName>
    </submittedName>
</protein>
<accession>A0ACC3D8E8</accession>